<sequence length="372" mass="42158">MSKVTLYGSSLSLYTGRARSYLIKAGIPYEETLPNSPHFAKNVLPKMGERQSIPVIETEDGEVIRDGAAIIDHFEASNSQPISPVTPKQKTLSLLFDVIGTEGLLRPAMHYRWNFPEENLEFLTFHFETFIPPIPDRKEKAEEQMNRMRGAGQSFGAVPANFEMIESLYGTLIEKLDQHFAQYPYLLGNKPCIGDFGLIAPFFGHLGRDPAAIRLLQTKATRLFRWVERMNRPDPDFGEFGLGEEEYLAGDEIPDSLIEVLKHIAIDIIPETTAAAATINQWLEENQAMPSNTVAERHVGFTEFDVMETKIQAIAQPYRFYLLSRMQDFVDALPDQEKTSVQELLQQCGMESLLSTRLTRGIGRNNNREVWL</sequence>
<dbReference type="EMBL" id="SHAH01000028">
    <property type="protein sequence ID" value="RZO76603.1"/>
    <property type="molecule type" value="Genomic_DNA"/>
</dbReference>
<dbReference type="InterPro" id="IPR036249">
    <property type="entry name" value="Thioredoxin-like_sf"/>
</dbReference>
<dbReference type="InterPro" id="IPR004045">
    <property type="entry name" value="Glutathione_S-Trfase_N"/>
</dbReference>
<dbReference type="AlphaFoldDB" id="A0A520S296"/>
<name>A0A520S296_9GAMM</name>
<reference evidence="2 3" key="1">
    <citation type="submission" date="2019-02" db="EMBL/GenBank/DDBJ databases">
        <title>Prokaryotic population dynamics and viral predation in marine succession experiment using metagenomics: the confinement effect.</title>
        <authorList>
            <person name="Haro-Moreno J.M."/>
            <person name="Rodriguez-Valera F."/>
            <person name="Lopez-Perez M."/>
        </authorList>
    </citation>
    <scope>NUCLEOTIDE SEQUENCE [LARGE SCALE GENOMIC DNA]</scope>
    <source>
        <strain evidence="2">MED-G158</strain>
    </source>
</reference>
<dbReference type="Pfam" id="PF13417">
    <property type="entry name" value="GST_N_3"/>
    <property type="match status" value="1"/>
</dbReference>
<accession>A0A520S296</accession>
<proteinExistence type="predicted"/>
<organism evidence="2 3">
    <name type="scientific">OM182 bacterium</name>
    <dbReference type="NCBI Taxonomy" id="2510334"/>
    <lineage>
        <taxon>Bacteria</taxon>
        <taxon>Pseudomonadati</taxon>
        <taxon>Pseudomonadota</taxon>
        <taxon>Gammaproteobacteria</taxon>
        <taxon>OMG group</taxon>
        <taxon>OM182 clade</taxon>
    </lineage>
</organism>
<dbReference type="InterPro" id="IPR036282">
    <property type="entry name" value="Glutathione-S-Trfase_C_sf"/>
</dbReference>
<evidence type="ECO:0000313" key="3">
    <source>
        <dbReference type="Proteomes" id="UP000320404"/>
    </source>
</evidence>
<comment type="caution">
    <text evidence="2">The sequence shown here is derived from an EMBL/GenBank/DDBJ whole genome shotgun (WGS) entry which is preliminary data.</text>
</comment>
<dbReference type="SUPFAM" id="SSF52833">
    <property type="entry name" value="Thioredoxin-like"/>
    <property type="match status" value="1"/>
</dbReference>
<dbReference type="GO" id="GO:0016740">
    <property type="term" value="F:transferase activity"/>
    <property type="evidence" value="ECO:0007669"/>
    <property type="project" value="UniProtKB-KW"/>
</dbReference>
<dbReference type="CDD" id="cd00570">
    <property type="entry name" value="GST_N_family"/>
    <property type="match status" value="1"/>
</dbReference>
<evidence type="ECO:0000313" key="2">
    <source>
        <dbReference type="EMBL" id="RZO76603.1"/>
    </source>
</evidence>
<dbReference type="Gene3D" id="1.20.1050.10">
    <property type="match status" value="1"/>
</dbReference>
<feature type="domain" description="GST N-terminal" evidence="1">
    <location>
        <begin position="6"/>
        <end position="79"/>
    </location>
</feature>
<dbReference type="Proteomes" id="UP000320404">
    <property type="component" value="Unassembled WGS sequence"/>
</dbReference>
<dbReference type="SUPFAM" id="SSF47616">
    <property type="entry name" value="GST C-terminal domain-like"/>
    <property type="match status" value="1"/>
</dbReference>
<dbReference type="Gene3D" id="3.40.30.10">
    <property type="entry name" value="Glutaredoxin"/>
    <property type="match status" value="1"/>
</dbReference>
<protein>
    <submittedName>
        <fullName evidence="2">Glutathione S-transferase family protein</fullName>
    </submittedName>
</protein>
<evidence type="ECO:0000259" key="1">
    <source>
        <dbReference type="Pfam" id="PF13417"/>
    </source>
</evidence>
<keyword evidence="2" id="KW-0808">Transferase</keyword>
<gene>
    <name evidence="2" type="ORF">EVA69_02810</name>
</gene>